<dbReference type="AlphaFoldDB" id="A0A0U2W129"/>
<dbReference type="RefSeq" id="WP_062408556.1">
    <property type="nucleotide sequence ID" value="NZ_CP013652.1"/>
</dbReference>
<protein>
    <submittedName>
        <fullName evidence="1">Uncharacterized protein</fullName>
    </submittedName>
</protein>
<accession>A0A0U2W129</accession>
<dbReference type="STRING" id="162209.IJ22_18700"/>
<reference evidence="2" key="1">
    <citation type="submission" date="2015-12" db="EMBL/GenBank/DDBJ databases">
        <title>Complete genome sequences of two moderately thermophilic Paenibacillus species.</title>
        <authorList>
            <person name="Butler R.III."/>
            <person name="Wang J."/>
            <person name="Stark B.C."/>
            <person name="Pombert J.-F."/>
        </authorList>
    </citation>
    <scope>NUCLEOTIDE SEQUENCE [LARGE SCALE GENOMIC DNA]</scope>
    <source>
        <strain evidence="2">32O-Y</strain>
    </source>
</reference>
<organism evidence="1 2">
    <name type="scientific">Paenibacillus naphthalenovorans</name>
    <dbReference type="NCBI Taxonomy" id="162209"/>
    <lineage>
        <taxon>Bacteria</taxon>
        <taxon>Bacillati</taxon>
        <taxon>Bacillota</taxon>
        <taxon>Bacilli</taxon>
        <taxon>Bacillales</taxon>
        <taxon>Paenibacillaceae</taxon>
        <taxon>Paenibacillus</taxon>
    </lineage>
</organism>
<gene>
    <name evidence="1" type="ORF">IJ22_18700</name>
</gene>
<evidence type="ECO:0000313" key="1">
    <source>
        <dbReference type="EMBL" id="ALS22244.1"/>
    </source>
</evidence>
<proteinExistence type="predicted"/>
<dbReference type="PATRIC" id="fig|162209.4.peg.1981"/>
<dbReference type="EMBL" id="CP013652">
    <property type="protein sequence ID" value="ALS22244.1"/>
    <property type="molecule type" value="Genomic_DNA"/>
</dbReference>
<reference evidence="1 2" key="2">
    <citation type="journal article" date="2016" name="Genome Announc.">
        <title>Complete Genome Sequences of Two Interactive Moderate Thermophiles, Paenibacillus napthalenovorans 32O-Y and Paenibacillus sp. 32O-W.</title>
        <authorList>
            <person name="Butler R.R.III."/>
            <person name="Wang J."/>
            <person name="Stark B.C."/>
            <person name="Pombert J.F."/>
        </authorList>
    </citation>
    <scope>NUCLEOTIDE SEQUENCE [LARGE SCALE GENOMIC DNA]</scope>
    <source>
        <strain evidence="1 2">32O-Y</strain>
    </source>
</reference>
<dbReference type="KEGG" id="pnp:IJ22_18700"/>
<keyword evidence="2" id="KW-1185">Reference proteome</keyword>
<sequence length="113" mass="13382">MSKFKVGDYVYFHDCQMAGEVESINNDGTYDIIWNEGNNSGRLTVLENDMQLGEKPDWRYIPEMSIQEFDDNVKIILEEMREQYKSMTIGDIQTVMMFAKMFKEKCMEDKSFF</sequence>
<dbReference type="Proteomes" id="UP000061660">
    <property type="component" value="Chromosome"/>
</dbReference>
<evidence type="ECO:0000313" key="2">
    <source>
        <dbReference type="Proteomes" id="UP000061660"/>
    </source>
</evidence>
<name>A0A0U2W129_9BACL</name>